<gene>
    <name evidence="1" type="ORF">QQF64_031278</name>
</gene>
<proteinExistence type="predicted"/>
<reference evidence="1 2" key="1">
    <citation type="submission" date="2023-09" db="EMBL/GenBank/DDBJ databases">
        <authorList>
            <person name="Wang M."/>
        </authorList>
    </citation>
    <scope>NUCLEOTIDE SEQUENCE [LARGE SCALE GENOMIC DNA]</scope>
    <source>
        <strain evidence="1">GT-2023</strain>
        <tissue evidence="1">Liver</tissue>
    </source>
</reference>
<evidence type="ECO:0000313" key="2">
    <source>
        <dbReference type="Proteomes" id="UP001558613"/>
    </source>
</evidence>
<sequence length="107" mass="12062">MSAFVFTLSSGYQTIRPLCALDLWCRTEKNHHRIHIVLHHFLKQKPPSHEWDLLLFSQGKPSRRCCSGGKEGGSVLGRPWQILPIGWSVFGSRAALECLPMFADTDG</sequence>
<organism evidence="1 2">
    <name type="scientific">Cirrhinus molitorella</name>
    <name type="common">mud carp</name>
    <dbReference type="NCBI Taxonomy" id="172907"/>
    <lineage>
        <taxon>Eukaryota</taxon>
        <taxon>Metazoa</taxon>
        <taxon>Chordata</taxon>
        <taxon>Craniata</taxon>
        <taxon>Vertebrata</taxon>
        <taxon>Euteleostomi</taxon>
        <taxon>Actinopterygii</taxon>
        <taxon>Neopterygii</taxon>
        <taxon>Teleostei</taxon>
        <taxon>Ostariophysi</taxon>
        <taxon>Cypriniformes</taxon>
        <taxon>Cyprinidae</taxon>
        <taxon>Labeoninae</taxon>
        <taxon>Labeonini</taxon>
        <taxon>Cirrhinus</taxon>
    </lineage>
</organism>
<accession>A0ABR3MWH3</accession>
<dbReference type="EMBL" id="JAYMGO010000008">
    <property type="protein sequence ID" value="KAL1268989.1"/>
    <property type="molecule type" value="Genomic_DNA"/>
</dbReference>
<keyword evidence="2" id="KW-1185">Reference proteome</keyword>
<evidence type="ECO:0000313" key="1">
    <source>
        <dbReference type="EMBL" id="KAL1268989.1"/>
    </source>
</evidence>
<comment type="caution">
    <text evidence="1">The sequence shown here is derived from an EMBL/GenBank/DDBJ whole genome shotgun (WGS) entry which is preliminary data.</text>
</comment>
<protein>
    <submittedName>
        <fullName evidence="1">Uncharacterized protein</fullName>
    </submittedName>
</protein>
<name>A0ABR3MWH3_9TELE</name>
<dbReference type="Proteomes" id="UP001558613">
    <property type="component" value="Unassembled WGS sequence"/>
</dbReference>